<feature type="region of interest" description="Disordered" evidence="1">
    <location>
        <begin position="599"/>
        <end position="620"/>
    </location>
</feature>
<dbReference type="PANTHER" id="PTHR20946">
    <property type="entry name" value="SANT AND BTB DOMAIN REGULATOR OF CLASS SWITCH RECOMBINATION"/>
    <property type="match status" value="1"/>
</dbReference>
<feature type="compositionally biased region" description="Acidic residues" evidence="1">
    <location>
        <begin position="599"/>
        <end position="609"/>
    </location>
</feature>
<evidence type="ECO:0000256" key="1">
    <source>
        <dbReference type="SAM" id="MobiDB-lite"/>
    </source>
</evidence>
<evidence type="ECO:0000313" key="3">
    <source>
        <dbReference type="EMBL" id="CAH0100463.1"/>
    </source>
</evidence>
<dbReference type="InterPro" id="IPR021777">
    <property type="entry name" value="SANBR_BTB"/>
</dbReference>
<protein>
    <recommendedName>
        <fullName evidence="2">SANT and BTB domain-containing protein</fullName>
    </recommendedName>
</protein>
<keyword evidence="4" id="KW-1185">Reference proteome</keyword>
<dbReference type="InterPro" id="IPR045902">
    <property type="entry name" value="SANBR-like"/>
</dbReference>
<dbReference type="EMBL" id="CAKKLH010000036">
    <property type="protein sequence ID" value="CAH0100463.1"/>
    <property type="molecule type" value="Genomic_DNA"/>
</dbReference>
<sequence length="758" mass="86277">MSQETQEFSVKEVLQFIHDSLRFMRASGTLPRDWTTKDSADLNLYIPGFRNQPIVRLVDNVVKHAKCEATDTGTYNLSQLSDVIKLLQQSLHSKLELMADQGIFDPIVPWIGSIVAENKNTVAKLWTEIKPVQIKETIQIVEAEADTALVEEDDSNNKSLGSNEVVIHVVDDVRGGQKDFSLPANILLEKMPYFAKATRGQLLSDVDITVHCDVHIFEWLTRWMISPNNPPLLEPSNVVPVLLSAAFLETETLVEECLNFCHNQTNQILDAKQSFSCLNDQLIEKLAAKFTAAEVEQLGHQRSSLQARLYAFFIVDLCSTKTNPKRGIFKTAATLFQCLHCGNLLTEEVQYKVPCTSGRVILTKTGQLVHRHQRDTNWNLTEYIQNLKITLKTWRRVYWRLWSLTHFLECSSCNMPFAATDFMKCLFHPESSQYTGTTRNKGNFQPIGKYSCCQQQVLRFSTVPNHHGCRMKEHTVSCLNLEQIQVTTVCRQFSEFIHVAGPPKVIQAVEKDPTKAPRLLGNDEEVVPRFTLGLQSRPRRHLVPLPWQLDQYANKDTNRPKTASSSQDSVSTTGSAESDEKFRKVVNVLDPHSLCYEDDEDMQEDEVEDPSGTSINKPVKTLGRDGLKRISYPQMLGMRRKFSSRREYKIKPIPPVKEIDLRWNPCLSTRTNQDSQRYMEEEMFRRIVNQLAPPQWQKARSPVGGLFSKIHRILQEKALREARRAKMIPSATSISTAMTAALAARKFKAHLHSTANPI</sequence>
<dbReference type="OrthoDB" id="550012at2759"/>
<dbReference type="Pfam" id="PF11822">
    <property type="entry name" value="BTB_SANBR"/>
    <property type="match status" value="1"/>
</dbReference>
<reference evidence="3" key="1">
    <citation type="submission" date="2021-11" db="EMBL/GenBank/DDBJ databases">
        <authorList>
            <person name="Schell T."/>
        </authorList>
    </citation>
    <scope>NUCLEOTIDE SEQUENCE</scope>
    <source>
        <strain evidence="3">M5</strain>
    </source>
</reference>
<comment type="caution">
    <text evidence="3">The sequence shown here is derived from an EMBL/GenBank/DDBJ whole genome shotgun (WGS) entry which is preliminary data.</text>
</comment>
<evidence type="ECO:0000259" key="2">
    <source>
        <dbReference type="Pfam" id="PF11822"/>
    </source>
</evidence>
<accession>A0A8J2W070</accession>
<evidence type="ECO:0000313" key="4">
    <source>
        <dbReference type="Proteomes" id="UP000789390"/>
    </source>
</evidence>
<feature type="region of interest" description="Disordered" evidence="1">
    <location>
        <begin position="553"/>
        <end position="577"/>
    </location>
</feature>
<organism evidence="3 4">
    <name type="scientific">Daphnia galeata</name>
    <dbReference type="NCBI Taxonomy" id="27404"/>
    <lineage>
        <taxon>Eukaryota</taxon>
        <taxon>Metazoa</taxon>
        <taxon>Ecdysozoa</taxon>
        <taxon>Arthropoda</taxon>
        <taxon>Crustacea</taxon>
        <taxon>Branchiopoda</taxon>
        <taxon>Diplostraca</taxon>
        <taxon>Cladocera</taxon>
        <taxon>Anomopoda</taxon>
        <taxon>Daphniidae</taxon>
        <taxon>Daphnia</taxon>
    </lineage>
</organism>
<feature type="domain" description="SANT and BTB" evidence="2">
    <location>
        <begin position="165"/>
        <end position="258"/>
    </location>
</feature>
<proteinExistence type="predicted"/>
<feature type="compositionally biased region" description="Low complexity" evidence="1">
    <location>
        <begin position="562"/>
        <end position="575"/>
    </location>
</feature>
<dbReference type="AlphaFoldDB" id="A0A8J2W070"/>
<gene>
    <name evidence="3" type="ORF">DGAL_LOCUS2693</name>
</gene>
<dbReference type="Proteomes" id="UP000789390">
    <property type="component" value="Unassembled WGS sequence"/>
</dbReference>
<name>A0A8J2W070_9CRUS</name>
<dbReference type="PANTHER" id="PTHR20946:SF0">
    <property type="entry name" value="SANT AND BTB DOMAIN REGULATOR OF CLASS SWITCH RECOMBINATION"/>
    <property type="match status" value="1"/>
</dbReference>